<reference evidence="1" key="1">
    <citation type="journal article" date="2021" name="Nat. Commun.">
        <title>Genetic determinants of endophytism in the Arabidopsis root mycobiome.</title>
        <authorList>
            <person name="Mesny F."/>
            <person name="Miyauchi S."/>
            <person name="Thiergart T."/>
            <person name="Pickel B."/>
            <person name="Atanasova L."/>
            <person name="Karlsson M."/>
            <person name="Huettel B."/>
            <person name="Barry K.W."/>
            <person name="Haridas S."/>
            <person name="Chen C."/>
            <person name="Bauer D."/>
            <person name="Andreopoulos W."/>
            <person name="Pangilinan J."/>
            <person name="LaButti K."/>
            <person name="Riley R."/>
            <person name="Lipzen A."/>
            <person name="Clum A."/>
            <person name="Drula E."/>
            <person name="Henrissat B."/>
            <person name="Kohler A."/>
            <person name="Grigoriev I.V."/>
            <person name="Martin F.M."/>
            <person name="Hacquard S."/>
        </authorList>
    </citation>
    <scope>NUCLEOTIDE SEQUENCE</scope>
    <source>
        <strain evidence="1">MPI-SDFR-AT-0073</strain>
    </source>
</reference>
<dbReference type="EMBL" id="JAGPXC010000010">
    <property type="protein sequence ID" value="KAH6645985.1"/>
    <property type="molecule type" value="Genomic_DNA"/>
</dbReference>
<dbReference type="RefSeq" id="XP_045952499.1">
    <property type="nucleotide sequence ID" value="XM_046109540.1"/>
</dbReference>
<comment type="caution">
    <text evidence="1">The sequence shown here is derived from an EMBL/GenBank/DDBJ whole genome shotgun (WGS) entry which is preliminary data.</text>
</comment>
<dbReference type="AlphaFoldDB" id="A0A9P8RMJ6"/>
<evidence type="ECO:0000313" key="2">
    <source>
        <dbReference type="Proteomes" id="UP000758603"/>
    </source>
</evidence>
<dbReference type="GeneID" id="70138431"/>
<keyword evidence="2" id="KW-1185">Reference proteome</keyword>
<evidence type="ECO:0000313" key="1">
    <source>
        <dbReference type="EMBL" id="KAH6645985.1"/>
    </source>
</evidence>
<name>A0A9P8RMJ6_9PEZI</name>
<dbReference type="Proteomes" id="UP000758603">
    <property type="component" value="Unassembled WGS sequence"/>
</dbReference>
<dbReference type="OrthoDB" id="5376287at2759"/>
<dbReference type="PANTHER" id="PTHR37540:SF9">
    <property type="entry name" value="ZN(2)-C6 FUNGAL-TYPE DOMAIN-CONTAINING PROTEIN"/>
    <property type="match status" value="1"/>
</dbReference>
<dbReference type="PANTHER" id="PTHR37540">
    <property type="entry name" value="TRANSCRIPTION FACTOR (ACR-2), PUTATIVE-RELATED-RELATED"/>
    <property type="match status" value="1"/>
</dbReference>
<organism evidence="1 2">
    <name type="scientific">Truncatella angustata</name>
    <dbReference type="NCBI Taxonomy" id="152316"/>
    <lineage>
        <taxon>Eukaryota</taxon>
        <taxon>Fungi</taxon>
        <taxon>Dikarya</taxon>
        <taxon>Ascomycota</taxon>
        <taxon>Pezizomycotina</taxon>
        <taxon>Sordariomycetes</taxon>
        <taxon>Xylariomycetidae</taxon>
        <taxon>Amphisphaeriales</taxon>
        <taxon>Sporocadaceae</taxon>
        <taxon>Truncatella</taxon>
    </lineage>
</organism>
<gene>
    <name evidence="1" type="ORF">BKA67DRAFT_90909</name>
</gene>
<accession>A0A9P8RMJ6</accession>
<protein>
    <submittedName>
        <fullName evidence="1">Uncharacterized protein</fullName>
    </submittedName>
</protein>
<sequence>MMENRYCFVDGFGPSRATKKAIRSHAMKGKNAGKTLHRPSKLKQLAKPRHLVYPAQTNLAQHSNPGYFSVCENLITIPRPHGNVFLACSLPVVLTAPSLRIISQFLTSVAEKMYPPRLGVSPDEARYMWLQLMFTDEAASRCSIALMDACNGFFFGDNPDSPRGLYFLSEVLCLVNERLRGKEALSDSTLSLVISLILQEEMRHDQAGAEIHYAGLTKMVQLRGGLNEFNSNLPLLLKICKMDICHALQNGGPVLFFWDCLPSSQTDVHHVLSSSSYLDGDMAPDLRRILVDALNFSAQVNQCLNFPAYDVITFQETLVSICCRLNQFQPLKALRCGTPMESAYHIGLTTFMMTLFMQWDGRRIWHYPLVSRHLREVLEYEEMYGCGEYDNLLLWVMFIGGIWVLADPDGFWLLPKLRTLVRKLGIKDFEGVLKRLRSFPWINEMHDEAGRFIMDML</sequence>
<proteinExistence type="predicted"/>